<dbReference type="Proteomes" id="UP001060919">
    <property type="component" value="Chromosome"/>
</dbReference>
<dbReference type="EMBL" id="AP026867">
    <property type="protein sequence ID" value="BDS10995.1"/>
    <property type="molecule type" value="Genomic_DNA"/>
</dbReference>
<reference evidence="1" key="1">
    <citation type="submission" date="2022-09" db="EMBL/GenBank/DDBJ databases">
        <title>Aureispira anguillicida sp. nov., isolated from Leptocephalus of Japanese eel Anguilla japonica.</title>
        <authorList>
            <person name="Yuasa K."/>
            <person name="Mekata T."/>
            <person name="Ikunari K."/>
        </authorList>
    </citation>
    <scope>NUCLEOTIDE SEQUENCE</scope>
    <source>
        <strain evidence="1">EL160426</strain>
    </source>
</reference>
<protein>
    <submittedName>
        <fullName evidence="1">Uncharacterized protein</fullName>
    </submittedName>
</protein>
<gene>
    <name evidence="1" type="ORF">AsAng_0017050</name>
</gene>
<keyword evidence="2" id="KW-1185">Reference proteome</keyword>
<name>A0A915YDD1_9BACT</name>
<dbReference type="AlphaFoldDB" id="A0A915YDD1"/>
<organism evidence="1 2">
    <name type="scientific">Aureispira anguillae</name>
    <dbReference type="NCBI Taxonomy" id="2864201"/>
    <lineage>
        <taxon>Bacteria</taxon>
        <taxon>Pseudomonadati</taxon>
        <taxon>Bacteroidota</taxon>
        <taxon>Saprospiria</taxon>
        <taxon>Saprospirales</taxon>
        <taxon>Saprospiraceae</taxon>
        <taxon>Aureispira</taxon>
    </lineage>
</organism>
<accession>A0A915YDD1</accession>
<dbReference type="KEGG" id="aup:AsAng_0017050"/>
<sequence length="38" mass="4813">MHISTLIISKIQIYNHYLKAFYNNQKHHLIWYQKITFY</sequence>
<evidence type="ECO:0000313" key="2">
    <source>
        <dbReference type="Proteomes" id="UP001060919"/>
    </source>
</evidence>
<evidence type="ECO:0000313" key="1">
    <source>
        <dbReference type="EMBL" id="BDS10995.1"/>
    </source>
</evidence>
<proteinExistence type="predicted"/>